<dbReference type="RefSeq" id="WP_006620374.1">
    <property type="nucleotide sequence ID" value="NZ_FO818640.1"/>
</dbReference>
<accession>A0A9P1KFE0</accession>
<name>A0A9P1KFE0_9CYAN</name>
<organism evidence="1 2">
    <name type="scientific">Limnospira indica PCC 8005</name>
    <dbReference type="NCBI Taxonomy" id="376219"/>
    <lineage>
        <taxon>Bacteria</taxon>
        <taxon>Bacillati</taxon>
        <taxon>Cyanobacteriota</taxon>
        <taxon>Cyanophyceae</taxon>
        <taxon>Oscillatoriophycideae</taxon>
        <taxon>Oscillatoriales</taxon>
        <taxon>Sirenicapillariaceae</taxon>
        <taxon>Limnospira</taxon>
    </lineage>
</organism>
<reference evidence="1 2" key="1">
    <citation type="submission" date="2014-02" db="EMBL/GenBank/DDBJ databases">
        <authorList>
            <person name="Genoscope - CEA"/>
        </authorList>
    </citation>
    <scope>NUCLEOTIDE SEQUENCE [LARGE SCALE GENOMIC DNA]</scope>
    <source>
        <strain evidence="1 2">PCC 8005</strain>
    </source>
</reference>
<gene>
    <name evidence="1" type="ORF">ARTHRO_12046</name>
</gene>
<evidence type="ECO:0000313" key="1">
    <source>
        <dbReference type="EMBL" id="CDM94372.1"/>
    </source>
</evidence>
<sequence length="81" mass="9525">MVATTLPNFDRQLSRKSALQRLKLIANSRLIVISSIPEKRLLSYCQKTLFFRDLTLSLNFVQYRKVKWSCFMQISANSPYH</sequence>
<dbReference type="EMBL" id="FO818640">
    <property type="protein sequence ID" value="CDM94372.1"/>
    <property type="molecule type" value="Genomic_DNA"/>
</dbReference>
<dbReference type="Proteomes" id="UP000032946">
    <property type="component" value="Chromosome"/>
</dbReference>
<proteinExistence type="predicted"/>
<protein>
    <submittedName>
        <fullName evidence="1">Uncharacterized protein</fullName>
    </submittedName>
</protein>
<keyword evidence="2" id="KW-1185">Reference proteome</keyword>
<evidence type="ECO:0000313" key="2">
    <source>
        <dbReference type="Proteomes" id="UP000032946"/>
    </source>
</evidence>
<dbReference type="AlphaFoldDB" id="A0A9P1KFE0"/>